<accession>G8TT10</accession>
<dbReference type="CDD" id="cd00009">
    <property type="entry name" value="AAA"/>
    <property type="match status" value="1"/>
</dbReference>
<reference evidence="7" key="1">
    <citation type="submission" date="2011-12" db="EMBL/GenBank/DDBJ databases">
        <title>The complete genome of chromosome of Sulfobacillus acidophilus DSM 10332.</title>
        <authorList>
            <person name="Lucas S."/>
            <person name="Han J."/>
            <person name="Lapidus A."/>
            <person name="Bruce D."/>
            <person name="Goodwin L."/>
            <person name="Pitluck S."/>
            <person name="Peters L."/>
            <person name="Kyrpides N."/>
            <person name="Mavromatis K."/>
            <person name="Ivanova N."/>
            <person name="Mikhailova N."/>
            <person name="Chertkov O."/>
            <person name="Saunders E."/>
            <person name="Detter J.C."/>
            <person name="Tapia R."/>
            <person name="Han C."/>
            <person name="Land M."/>
            <person name="Hauser L."/>
            <person name="Markowitz V."/>
            <person name="Cheng J.-F."/>
            <person name="Hugenholtz P."/>
            <person name="Woyke T."/>
            <person name="Wu D."/>
            <person name="Pukall R."/>
            <person name="Gehrich-Schroeter G."/>
            <person name="Schneider S."/>
            <person name="Klenk H.-P."/>
            <person name="Eisen J.A."/>
        </authorList>
    </citation>
    <scope>NUCLEOTIDE SEQUENCE [LARGE SCALE GENOMIC DNA]</scope>
    <source>
        <strain evidence="7">ATCC 700253 / DSM 10332 / NAL</strain>
    </source>
</reference>
<dbReference type="InterPro" id="IPR003593">
    <property type="entry name" value="AAA+_ATPase"/>
</dbReference>
<dbReference type="InterPro" id="IPR001270">
    <property type="entry name" value="ClpA/B"/>
</dbReference>
<dbReference type="SUPFAM" id="SSF52540">
    <property type="entry name" value="P-loop containing nucleoside triphosphate hydrolases"/>
    <property type="match status" value="1"/>
</dbReference>
<dbReference type="EMBL" id="CP003179">
    <property type="protein sequence ID" value="AEW05625.1"/>
    <property type="molecule type" value="Genomic_DNA"/>
</dbReference>
<dbReference type="PIRSF" id="PIRSF003073">
    <property type="entry name" value="DNAC_TnpB_IstB"/>
    <property type="match status" value="1"/>
</dbReference>
<sequence length="279" mass="31005">MMPLEQVRQQLETLGLLDAAAVLENRLDRASHDGISYVEFLQDLLRVETQARRERYLKARLRLAHFPAVKRLEDFDWAFQPSIDARQIQALASLAFVAEATNILFLGPPGVGKSHLAIALGMKAVEAGFGAYFVTADRLLQDLEQAYHEHRLERRMRVYLSPKVLIVDEFGYLPLSRVAATLFFQLVSARYERGSLILTSNKGFADWGDVLGDPVIATAILDRLLHHSHVVNIRGDSYRLKDKKRAGVWGTPPATPASPGDSLGGSNLVGASGSNFDRR</sequence>
<dbReference type="GO" id="GO:0005524">
    <property type="term" value="F:ATP binding"/>
    <property type="evidence" value="ECO:0007669"/>
    <property type="project" value="UniProtKB-KW"/>
</dbReference>
<evidence type="ECO:0000256" key="4">
    <source>
        <dbReference type="SAM" id="MobiDB-lite"/>
    </source>
</evidence>
<dbReference type="NCBIfam" id="NF038214">
    <property type="entry name" value="IS21_help_AAA"/>
    <property type="match status" value="1"/>
</dbReference>
<evidence type="ECO:0000256" key="1">
    <source>
        <dbReference type="ARBA" id="ARBA00008059"/>
    </source>
</evidence>
<reference evidence="6 7" key="2">
    <citation type="journal article" date="2012" name="Stand. Genomic Sci.">
        <title>Complete genome sequence of the moderately thermophilic mineral-sulfide-oxidizing firmicute Sulfobacillus acidophilus type strain (NAL(T)).</title>
        <authorList>
            <person name="Anderson I."/>
            <person name="Chertkov O."/>
            <person name="Chen A."/>
            <person name="Saunders E."/>
            <person name="Lapidus A."/>
            <person name="Nolan M."/>
            <person name="Lucas S."/>
            <person name="Hammon N."/>
            <person name="Deshpande S."/>
            <person name="Cheng J.F."/>
            <person name="Han C."/>
            <person name="Tapia R."/>
            <person name="Goodwin L.A."/>
            <person name="Pitluck S."/>
            <person name="Liolios K."/>
            <person name="Pagani I."/>
            <person name="Ivanova N."/>
            <person name="Mikhailova N."/>
            <person name="Pati A."/>
            <person name="Palaniappan K."/>
            <person name="Land M."/>
            <person name="Pan C."/>
            <person name="Rohde M."/>
            <person name="Pukall R."/>
            <person name="Goker M."/>
            <person name="Detter J.C."/>
            <person name="Woyke T."/>
            <person name="Bristow J."/>
            <person name="Eisen J.A."/>
            <person name="Markowitz V."/>
            <person name="Hugenholtz P."/>
            <person name="Kyrpides N.C."/>
            <person name="Klenk H.P."/>
            <person name="Mavromatis K."/>
        </authorList>
    </citation>
    <scope>NUCLEOTIDE SEQUENCE [LARGE SCALE GENOMIC DNA]</scope>
    <source>
        <strain evidence="7">ATCC 700253 / DSM 10332 / NAL</strain>
    </source>
</reference>
<proteinExistence type="inferred from homology"/>
<name>G8TT10_SULAD</name>
<dbReference type="STRING" id="679936.Sulac_2141"/>
<dbReference type="PATRIC" id="fig|679936.5.peg.2208"/>
<evidence type="ECO:0000256" key="3">
    <source>
        <dbReference type="ARBA" id="ARBA00022840"/>
    </source>
</evidence>
<organism evidence="6 7">
    <name type="scientific">Sulfobacillus acidophilus (strain ATCC 700253 / DSM 10332 / NAL)</name>
    <dbReference type="NCBI Taxonomy" id="679936"/>
    <lineage>
        <taxon>Bacteria</taxon>
        <taxon>Bacillati</taxon>
        <taxon>Bacillota</taxon>
        <taxon>Clostridia</taxon>
        <taxon>Eubacteriales</taxon>
        <taxon>Clostridiales Family XVII. Incertae Sedis</taxon>
        <taxon>Sulfobacillus</taxon>
    </lineage>
</organism>
<dbReference type="Gene3D" id="3.40.50.300">
    <property type="entry name" value="P-loop containing nucleotide triphosphate hydrolases"/>
    <property type="match status" value="1"/>
</dbReference>
<dbReference type="PANTHER" id="PTHR30050:SF4">
    <property type="entry name" value="ATP-BINDING PROTEIN RV3427C IN INSERTION SEQUENCE-RELATED"/>
    <property type="match status" value="1"/>
</dbReference>
<dbReference type="KEGG" id="sap:Sulac_2141"/>
<evidence type="ECO:0000256" key="2">
    <source>
        <dbReference type="ARBA" id="ARBA00022741"/>
    </source>
</evidence>
<feature type="domain" description="AAA+ ATPase" evidence="5">
    <location>
        <begin position="99"/>
        <end position="234"/>
    </location>
</feature>
<dbReference type="GO" id="GO:0006260">
    <property type="term" value="P:DNA replication"/>
    <property type="evidence" value="ECO:0007669"/>
    <property type="project" value="TreeGrafter"/>
</dbReference>
<keyword evidence="2" id="KW-0547">Nucleotide-binding</keyword>
<dbReference type="Pfam" id="PF01695">
    <property type="entry name" value="IstB_IS21"/>
    <property type="match status" value="1"/>
</dbReference>
<keyword evidence="3 6" id="KW-0067">ATP-binding</keyword>
<protein>
    <submittedName>
        <fullName evidence="6">IstB domain protein ATP-binding protein</fullName>
    </submittedName>
</protein>
<dbReference type="InterPro" id="IPR027417">
    <property type="entry name" value="P-loop_NTPase"/>
</dbReference>
<evidence type="ECO:0000313" key="7">
    <source>
        <dbReference type="Proteomes" id="UP000005439"/>
    </source>
</evidence>
<gene>
    <name evidence="6" type="ordered locus">Sulac_2141</name>
</gene>
<evidence type="ECO:0000259" key="5">
    <source>
        <dbReference type="SMART" id="SM00382"/>
    </source>
</evidence>
<dbReference type="SMART" id="SM00382">
    <property type="entry name" value="AAA"/>
    <property type="match status" value="1"/>
</dbReference>
<evidence type="ECO:0000313" key="6">
    <source>
        <dbReference type="EMBL" id="AEW05625.1"/>
    </source>
</evidence>
<dbReference type="PANTHER" id="PTHR30050">
    <property type="entry name" value="CHROMOSOMAL REPLICATION INITIATOR PROTEIN DNAA"/>
    <property type="match status" value="1"/>
</dbReference>
<dbReference type="InterPro" id="IPR047661">
    <property type="entry name" value="IstB"/>
</dbReference>
<keyword evidence="7" id="KW-1185">Reference proteome</keyword>
<feature type="region of interest" description="Disordered" evidence="4">
    <location>
        <begin position="247"/>
        <end position="279"/>
    </location>
</feature>
<comment type="similarity">
    <text evidence="1">Belongs to the IS21/IS1162 putative ATP-binding protein family.</text>
</comment>
<dbReference type="AlphaFoldDB" id="G8TT10"/>
<dbReference type="HOGENOM" id="CLU_062999_1_1_9"/>
<dbReference type="InterPro" id="IPR028350">
    <property type="entry name" value="DNAC/IstB-like"/>
</dbReference>
<dbReference type="InterPro" id="IPR002611">
    <property type="entry name" value="IstB_ATP-bd"/>
</dbReference>
<dbReference type="Proteomes" id="UP000005439">
    <property type="component" value="Chromosome"/>
</dbReference>
<dbReference type="PRINTS" id="PR00300">
    <property type="entry name" value="CLPPROTEASEA"/>
</dbReference>